<dbReference type="PANTHER" id="PTHR11831:SF4">
    <property type="entry name" value="SMALL RIBOSOMAL SUBUNIT PROTEIN US4M"/>
    <property type="match status" value="1"/>
</dbReference>
<dbReference type="InParanoid" id="A0A545APJ9"/>
<gene>
    <name evidence="7 12" type="primary">rpsD</name>
    <name evidence="12" type="ORF">FL583_20610</name>
</gene>
<dbReference type="InterPro" id="IPR005709">
    <property type="entry name" value="Ribosomal_uS4_bac-type"/>
</dbReference>
<keyword evidence="4 7" id="KW-0689">Ribosomal protein</keyword>
<proteinExistence type="inferred from homology"/>
<comment type="caution">
    <text evidence="12">The sequence shown here is derived from an EMBL/GenBank/DDBJ whole genome shotgun (WGS) entry which is preliminary data.</text>
</comment>
<feature type="domain" description="Small ribosomal subunit protein uS4 N-terminal" evidence="11">
    <location>
        <begin position="2"/>
        <end position="90"/>
    </location>
</feature>
<evidence type="ECO:0000256" key="2">
    <source>
        <dbReference type="ARBA" id="ARBA00022730"/>
    </source>
</evidence>
<dbReference type="PANTHER" id="PTHR11831">
    <property type="entry name" value="30S 40S RIBOSOMAL PROTEIN"/>
    <property type="match status" value="1"/>
</dbReference>
<comment type="function">
    <text evidence="7">One of the primary rRNA binding proteins, it binds directly to 16S rRNA where it nucleates assembly of the body of the 30S subunit.</text>
</comment>
<reference evidence="12 13" key="1">
    <citation type="submission" date="2019-07" db="EMBL/GenBank/DDBJ databases">
        <title>Cryptosporangium phraense sp. nov., isolated from plant litter.</title>
        <authorList>
            <person name="Suriyachadkun C."/>
        </authorList>
    </citation>
    <scope>NUCLEOTIDE SEQUENCE [LARGE SCALE GENOMIC DNA]</scope>
    <source>
        <strain evidence="12 13">A-T 5661</strain>
    </source>
</reference>
<organism evidence="12 13">
    <name type="scientific">Cryptosporangium phraense</name>
    <dbReference type="NCBI Taxonomy" id="2593070"/>
    <lineage>
        <taxon>Bacteria</taxon>
        <taxon>Bacillati</taxon>
        <taxon>Actinomycetota</taxon>
        <taxon>Actinomycetes</taxon>
        <taxon>Cryptosporangiales</taxon>
        <taxon>Cryptosporangiaceae</taxon>
        <taxon>Cryptosporangium</taxon>
    </lineage>
</organism>
<dbReference type="Pfam" id="PF00163">
    <property type="entry name" value="Ribosomal_S4"/>
    <property type="match status" value="1"/>
</dbReference>
<dbReference type="PROSITE" id="PS00632">
    <property type="entry name" value="RIBOSOMAL_S4"/>
    <property type="match status" value="1"/>
</dbReference>
<dbReference type="GO" id="GO:0006412">
    <property type="term" value="P:translation"/>
    <property type="evidence" value="ECO:0007669"/>
    <property type="project" value="UniProtKB-UniRule"/>
</dbReference>
<dbReference type="InterPro" id="IPR036986">
    <property type="entry name" value="S4_RNA-bd_sf"/>
</dbReference>
<keyword evidence="3 7" id="KW-0694">RNA-binding</keyword>
<dbReference type="SMART" id="SM00363">
    <property type="entry name" value="S4"/>
    <property type="match status" value="1"/>
</dbReference>
<dbReference type="GO" id="GO:0015935">
    <property type="term" value="C:small ribosomal subunit"/>
    <property type="evidence" value="ECO:0007669"/>
    <property type="project" value="InterPro"/>
</dbReference>
<comment type="similarity">
    <text evidence="1 7 8">Belongs to the universal ribosomal protein uS4 family.</text>
</comment>
<keyword evidence="5 7" id="KW-0687">Ribonucleoprotein</keyword>
<accession>A0A545APJ9</accession>
<dbReference type="AlphaFoldDB" id="A0A545APJ9"/>
<comment type="subunit">
    <text evidence="7">Part of the 30S ribosomal subunit. Contacts protein S5. The interaction surface between S4 and S5 is involved in control of translational fidelity.</text>
</comment>
<evidence type="ECO:0000259" key="11">
    <source>
        <dbReference type="SMART" id="SM01390"/>
    </source>
</evidence>
<evidence type="ECO:0000313" key="12">
    <source>
        <dbReference type="EMBL" id="TQS43248.1"/>
    </source>
</evidence>
<dbReference type="CDD" id="cd00165">
    <property type="entry name" value="S4"/>
    <property type="match status" value="1"/>
</dbReference>
<dbReference type="Proteomes" id="UP000317982">
    <property type="component" value="Unassembled WGS sequence"/>
</dbReference>
<evidence type="ECO:0000256" key="9">
    <source>
        <dbReference type="SAM" id="MobiDB-lite"/>
    </source>
</evidence>
<dbReference type="Pfam" id="PF01479">
    <property type="entry name" value="S4"/>
    <property type="match status" value="1"/>
</dbReference>
<dbReference type="GO" id="GO:0003735">
    <property type="term" value="F:structural constituent of ribosome"/>
    <property type="evidence" value="ECO:0007669"/>
    <property type="project" value="InterPro"/>
</dbReference>
<dbReference type="OrthoDB" id="9803672at2"/>
<dbReference type="Gene3D" id="3.10.290.10">
    <property type="entry name" value="RNA-binding S4 domain"/>
    <property type="match status" value="1"/>
</dbReference>
<dbReference type="EMBL" id="VIRS01000014">
    <property type="protein sequence ID" value="TQS43248.1"/>
    <property type="molecule type" value="Genomic_DNA"/>
</dbReference>
<comment type="function">
    <text evidence="7">With S5 and S12 plays an important role in translational accuracy.</text>
</comment>
<feature type="region of interest" description="Disordered" evidence="9">
    <location>
        <begin position="20"/>
        <end position="46"/>
    </location>
</feature>
<dbReference type="InterPro" id="IPR018079">
    <property type="entry name" value="Ribosomal_uS4_CS"/>
</dbReference>
<dbReference type="FunFam" id="3.10.290.10:FF:000001">
    <property type="entry name" value="30S ribosomal protein S4"/>
    <property type="match status" value="1"/>
</dbReference>
<evidence type="ECO:0000256" key="3">
    <source>
        <dbReference type="ARBA" id="ARBA00022884"/>
    </source>
</evidence>
<dbReference type="GO" id="GO:0042274">
    <property type="term" value="P:ribosomal small subunit biogenesis"/>
    <property type="evidence" value="ECO:0007669"/>
    <property type="project" value="TreeGrafter"/>
</dbReference>
<keyword evidence="2 7" id="KW-0699">rRNA-binding</keyword>
<dbReference type="InterPro" id="IPR022801">
    <property type="entry name" value="Ribosomal_uS4"/>
</dbReference>
<dbReference type="HAMAP" id="MF_01306_B">
    <property type="entry name" value="Ribosomal_uS4_B"/>
    <property type="match status" value="1"/>
</dbReference>
<evidence type="ECO:0000256" key="1">
    <source>
        <dbReference type="ARBA" id="ARBA00007465"/>
    </source>
</evidence>
<dbReference type="RefSeq" id="WP_142706333.1">
    <property type="nucleotide sequence ID" value="NZ_VIRS01000014.1"/>
</dbReference>
<evidence type="ECO:0000256" key="6">
    <source>
        <dbReference type="ARBA" id="ARBA00035254"/>
    </source>
</evidence>
<sequence length="203" mass="23217">MNKSRPKVRLSRALGIPLTPKSVPYFEKRPYPPGDHGRRRRQQSDYSLRLREKQRLRYQYDIGEKQLRRVFDEAVKKPGKTGEVFVSLLERRLDATVLRAGFAKTIYQARQFVTHRHITVNGLRVDRPSYRLEPGDVVAVHERSRQLTPFVVAASGANAGAGPSAPYLDVSMSSLTARVLRDPERSEVPVICNEQLVVEFYSR</sequence>
<dbReference type="InterPro" id="IPR001912">
    <property type="entry name" value="Ribosomal_uS4_N"/>
</dbReference>
<evidence type="ECO:0000256" key="4">
    <source>
        <dbReference type="ARBA" id="ARBA00022980"/>
    </source>
</evidence>
<evidence type="ECO:0000313" key="13">
    <source>
        <dbReference type="Proteomes" id="UP000317982"/>
    </source>
</evidence>
<evidence type="ECO:0000256" key="7">
    <source>
        <dbReference type="HAMAP-Rule" id="MF_01306"/>
    </source>
</evidence>
<dbReference type="SMART" id="SM01390">
    <property type="entry name" value="Ribosomal_S4"/>
    <property type="match status" value="1"/>
</dbReference>
<protein>
    <recommendedName>
        <fullName evidence="6 7">Small ribosomal subunit protein uS4</fullName>
    </recommendedName>
</protein>
<evidence type="ECO:0000256" key="8">
    <source>
        <dbReference type="RuleBase" id="RU003699"/>
    </source>
</evidence>
<dbReference type="SUPFAM" id="SSF55174">
    <property type="entry name" value="Alpha-L RNA-binding motif"/>
    <property type="match status" value="1"/>
</dbReference>
<name>A0A545APJ9_9ACTN</name>
<evidence type="ECO:0000256" key="5">
    <source>
        <dbReference type="ARBA" id="ARBA00023274"/>
    </source>
</evidence>
<dbReference type="Gene3D" id="1.10.1050.10">
    <property type="entry name" value="Ribosomal Protein S4 Delta 41, Chain A, domain 1"/>
    <property type="match status" value="1"/>
</dbReference>
<dbReference type="GO" id="GO:0019843">
    <property type="term" value="F:rRNA binding"/>
    <property type="evidence" value="ECO:0007669"/>
    <property type="project" value="UniProtKB-UniRule"/>
</dbReference>
<dbReference type="NCBIfam" id="TIGR01017">
    <property type="entry name" value="rpsD_bact"/>
    <property type="match status" value="1"/>
</dbReference>
<dbReference type="PROSITE" id="PS50889">
    <property type="entry name" value="S4"/>
    <property type="match status" value="1"/>
</dbReference>
<keyword evidence="13" id="KW-1185">Reference proteome</keyword>
<dbReference type="InterPro" id="IPR002942">
    <property type="entry name" value="S4_RNA-bd"/>
</dbReference>
<dbReference type="NCBIfam" id="NF003717">
    <property type="entry name" value="PRK05327.1"/>
    <property type="match status" value="1"/>
</dbReference>
<evidence type="ECO:0000259" key="10">
    <source>
        <dbReference type="SMART" id="SM00363"/>
    </source>
</evidence>
<feature type="domain" description="RNA-binding S4" evidence="10">
    <location>
        <begin position="91"/>
        <end position="149"/>
    </location>
</feature>